<dbReference type="SMART" id="SM00530">
    <property type="entry name" value="HTH_XRE"/>
    <property type="match status" value="1"/>
</dbReference>
<gene>
    <name evidence="2" type="ORF">SAMN05192566_0618</name>
</gene>
<accession>A0A1G9A090</accession>
<feature type="domain" description="HTH cro/C1-type" evidence="1">
    <location>
        <begin position="17"/>
        <end position="71"/>
    </location>
</feature>
<dbReference type="InterPro" id="IPR010982">
    <property type="entry name" value="Lambda_DNA-bd_dom_sf"/>
</dbReference>
<dbReference type="Gene3D" id="1.10.260.40">
    <property type="entry name" value="lambda repressor-like DNA-binding domains"/>
    <property type="match status" value="1"/>
</dbReference>
<proteinExistence type="predicted"/>
<dbReference type="PROSITE" id="PS50943">
    <property type="entry name" value="HTH_CROC1"/>
    <property type="match status" value="1"/>
</dbReference>
<dbReference type="InterPro" id="IPR001387">
    <property type="entry name" value="Cro/C1-type_HTH"/>
</dbReference>
<evidence type="ECO:0000259" key="1">
    <source>
        <dbReference type="PROSITE" id="PS50943"/>
    </source>
</evidence>
<evidence type="ECO:0000313" key="2">
    <source>
        <dbReference type="EMBL" id="SDK20768.1"/>
    </source>
</evidence>
<protein>
    <submittedName>
        <fullName evidence="2">Helix-turn-helix</fullName>
    </submittedName>
</protein>
<dbReference type="AlphaFoldDB" id="A0A1G9A090"/>
<dbReference type="Pfam" id="PF01381">
    <property type="entry name" value="HTH_3"/>
    <property type="match status" value="1"/>
</dbReference>
<dbReference type="OrthoDB" id="9803379at2"/>
<organism evidence="2 3">
    <name type="scientific">Methylophilus rhizosphaerae</name>
    <dbReference type="NCBI Taxonomy" id="492660"/>
    <lineage>
        <taxon>Bacteria</taxon>
        <taxon>Pseudomonadati</taxon>
        <taxon>Pseudomonadota</taxon>
        <taxon>Betaproteobacteria</taxon>
        <taxon>Nitrosomonadales</taxon>
        <taxon>Methylophilaceae</taxon>
        <taxon>Methylophilus</taxon>
    </lineage>
</organism>
<dbReference type="GO" id="GO:0003677">
    <property type="term" value="F:DNA binding"/>
    <property type="evidence" value="ECO:0007669"/>
    <property type="project" value="InterPro"/>
</dbReference>
<keyword evidence="3" id="KW-1185">Reference proteome</keyword>
<dbReference type="SUPFAM" id="SSF47413">
    <property type="entry name" value="lambda repressor-like DNA-binding domains"/>
    <property type="match status" value="1"/>
</dbReference>
<sequence length="81" mass="9457">MPSSIHSQNYQLFREMLVNARLAAGLTQVELARQIQKPQSYVSKYERGERRVDFTEFIHIGTILKIDPRQFIAEYLQKTSA</sequence>
<dbReference type="EMBL" id="FNFX01000001">
    <property type="protein sequence ID" value="SDK20768.1"/>
    <property type="molecule type" value="Genomic_DNA"/>
</dbReference>
<reference evidence="3" key="1">
    <citation type="submission" date="2016-10" db="EMBL/GenBank/DDBJ databases">
        <authorList>
            <person name="Varghese N."/>
            <person name="Submissions S."/>
        </authorList>
    </citation>
    <scope>NUCLEOTIDE SEQUENCE [LARGE SCALE GENOMIC DNA]</scope>
    <source>
        <strain evidence="3">CBMB127</strain>
    </source>
</reference>
<dbReference type="Proteomes" id="UP000198629">
    <property type="component" value="Unassembled WGS sequence"/>
</dbReference>
<name>A0A1G9A090_9PROT</name>
<dbReference type="STRING" id="492660.SAMN05192566_0618"/>
<evidence type="ECO:0000313" key="3">
    <source>
        <dbReference type="Proteomes" id="UP000198629"/>
    </source>
</evidence>
<dbReference type="CDD" id="cd00093">
    <property type="entry name" value="HTH_XRE"/>
    <property type="match status" value="1"/>
</dbReference>